<dbReference type="KEGG" id="fbm:MQE35_05930"/>
<organism evidence="3 4">
    <name type="scientific">Abyssalbus ytuae</name>
    <dbReference type="NCBI Taxonomy" id="2926907"/>
    <lineage>
        <taxon>Bacteria</taxon>
        <taxon>Pseudomonadati</taxon>
        <taxon>Bacteroidota</taxon>
        <taxon>Flavobacteriia</taxon>
        <taxon>Flavobacteriales</taxon>
        <taxon>Flavobacteriaceae</taxon>
        <taxon>Abyssalbus</taxon>
    </lineage>
</organism>
<dbReference type="Proteomes" id="UP000831290">
    <property type="component" value="Chromosome"/>
</dbReference>
<sequence length="640" mass="73753">MRRILLVLIIMTFNCLHNNLLSQNNNKLQLLLIDEKLIDNSNAVLKLDSMTVEIKSQRSMSIKYKRIITVLNESGNKYVHAFVGYDKSISVKYAQAIVYDSAGRQIKKFKQKDFKDRSAYDGFSLFSDNRVLYLEYSPITYPYTVEFSYETQTPNTAAIPSWYFLGSYEVSVEKSHFKVLYDQNEFHLRTKEKNFDGFNITQNNSEGIIYYYAQNLPAIKREDLSPSFIEFTPTVGVASDKFHLEGVDGTATDWNSFGKWMYNQILAGRRDLPIETVNEIKGLTSGIEDPLEKAKKVYEYVQKNTRYISVQVGIGGYQPIPAAEVDKVKYGDCKGLSNYTQALLETVGVKSYYTHVEAGNEIISFEEDFASLSQGNHVILCIPHNDELYWIDCTTQIHPFGFIGDFTDDRRVLIMKPEGGEIVKTVSYTNEDNYQKNTGNYKIDNQGNLTGNIKIVTNGIQYDNRFAIENKSEEDNIKRYKEYFSNINNLSIDDFSFNNDKNKVEFTENVNLSAGNYASVAGNRFIFVVNVFNKNSFVPERCRNRNLPLKIKRGYLDEDEVLISLPQDFSIEALPDNETINNKFGEYSVSFTKNDDGTVIYKRRMFIKEGLYPKEDYKLYREFRNSIKHLDNSKMVIIKS</sequence>
<dbReference type="InterPro" id="IPR002931">
    <property type="entry name" value="Transglutaminase-like"/>
</dbReference>
<dbReference type="InterPro" id="IPR038765">
    <property type="entry name" value="Papain-like_cys_pep_sf"/>
</dbReference>
<dbReference type="Gene3D" id="2.60.40.3140">
    <property type="match status" value="1"/>
</dbReference>
<dbReference type="Gene3D" id="2.60.120.1130">
    <property type="match status" value="1"/>
</dbReference>
<gene>
    <name evidence="3" type="ORF">MQE35_05930</name>
</gene>
<dbReference type="InterPro" id="IPR024618">
    <property type="entry name" value="DUF3857"/>
</dbReference>
<dbReference type="EMBL" id="CP094358">
    <property type="protein sequence ID" value="UOB18831.1"/>
    <property type="molecule type" value="Genomic_DNA"/>
</dbReference>
<proteinExistence type="predicted"/>
<protein>
    <submittedName>
        <fullName evidence="3">DUF3857 and transglutaminase domain-containing protein</fullName>
    </submittedName>
</protein>
<evidence type="ECO:0000313" key="4">
    <source>
        <dbReference type="Proteomes" id="UP000831290"/>
    </source>
</evidence>
<reference evidence="3" key="1">
    <citation type="submission" date="2022-03" db="EMBL/GenBank/DDBJ databases">
        <title>Description of Abyssus ytuae gen. nov., sp. nov., a novel member of the family Flavobacteriaceae isolated from the sediment of Mariana Trench.</title>
        <authorList>
            <person name="Zhang J."/>
            <person name="Xu X."/>
        </authorList>
    </citation>
    <scope>NUCLEOTIDE SEQUENCE</scope>
    <source>
        <strain evidence="3">MT3330</strain>
    </source>
</reference>
<dbReference type="Pfam" id="PF01841">
    <property type="entry name" value="Transglut_core"/>
    <property type="match status" value="1"/>
</dbReference>
<dbReference type="RefSeq" id="WP_255845448.1">
    <property type="nucleotide sequence ID" value="NZ_CP094358.1"/>
</dbReference>
<name>A0A9E7A2V6_9FLAO</name>
<dbReference type="Gene3D" id="3.10.620.30">
    <property type="match status" value="1"/>
</dbReference>
<evidence type="ECO:0000313" key="3">
    <source>
        <dbReference type="EMBL" id="UOB18831.1"/>
    </source>
</evidence>
<evidence type="ECO:0000259" key="2">
    <source>
        <dbReference type="Pfam" id="PF12969"/>
    </source>
</evidence>
<accession>A0A9E7A2V6</accession>
<feature type="domain" description="DUF3857" evidence="2">
    <location>
        <begin position="59"/>
        <end position="219"/>
    </location>
</feature>
<dbReference type="AlphaFoldDB" id="A0A9E7A2V6"/>
<dbReference type="SUPFAM" id="SSF54001">
    <property type="entry name" value="Cysteine proteinases"/>
    <property type="match status" value="1"/>
</dbReference>
<evidence type="ECO:0000259" key="1">
    <source>
        <dbReference type="Pfam" id="PF01841"/>
    </source>
</evidence>
<keyword evidence="4" id="KW-1185">Reference proteome</keyword>
<feature type="domain" description="Transglutaminase-like" evidence="1">
    <location>
        <begin position="282"/>
        <end position="354"/>
    </location>
</feature>
<dbReference type="Pfam" id="PF12969">
    <property type="entry name" value="DUF3857"/>
    <property type="match status" value="1"/>
</dbReference>